<feature type="domain" description="Flavodoxin-like" evidence="1">
    <location>
        <begin position="3"/>
        <end position="158"/>
    </location>
</feature>
<sequence length="159" mass="17862">MKTLLVYYSLEGNDKVIADAISEETDCEILKLTPTKEVPKSGFLKFVWGGKQVVFNEKPELQPYKKDFSSYDLIIIGSPVWAGTYAPVFNTFFSDTVIKNKKIALFACYAGSEGKIFDTFRSKLEGNEIIGQIGFKNPAKNETAKSKEDAKKWIRGIVE</sequence>
<dbReference type="PANTHER" id="PTHR39201:SF1">
    <property type="entry name" value="FLAVODOXIN-LIKE DOMAIN-CONTAINING PROTEIN"/>
    <property type="match status" value="1"/>
</dbReference>
<dbReference type="SUPFAM" id="SSF52218">
    <property type="entry name" value="Flavoproteins"/>
    <property type="match status" value="1"/>
</dbReference>
<dbReference type="RefSeq" id="WP_084113930.1">
    <property type="nucleotide sequence ID" value="NZ_FWXH01000002.1"/>
</dbReference>
<dbReference type="Gene3D" id="3.40.50.360">
    <property type="match status" value="1"/>
</dbReference>
<dbReference type="InterPro" id="IPR008254">
    <property type="entry name" value="Flavodoxin/NO_synth"/>
</dbReference>
<dbReference type="OrthoDB" id="9806505at2"/>
<evidence type="ECO:0000313" key="2">
    <source>
        <dbReference type="EMBL" id="SMC19192.1"/>
    </source>
</evidence>
<dbReference type="Proteomes" id="UP000192468">
    <property type="component" value="Unassembled WGS sequence"/>
</dbReference>
<dbReference type="AlphaFoldDB" id="A0A1W1X5K1"/>
<dbReference type="InterPro" id="IPR029039">
    <property type="entry name" value="Flavoprotein-like_sf"/>
</dbReference>
<dbReference type="STRING" id="1121291.SAMN02745134_00767"/>
<evidence type="ECO:0000313" key="3">
    <source>
        <dbReference type="Proteomes" id="UP000192468"/>
    </source>
</evidence>
<dbReference type="PANTHER" id="PTHR39201">
    <property type="entry name" value="EXPORTED PROTEIN-RELATED"/>
    <property type="match status" value="1"/>
</dbReference>
<proteinExistence type="predicted"/>
<gene>
    <name evidence="2" type="ORF">SAMN02745134_00767</name>
</gene>
<dbReference type="PROSITE" id="PS50902">
    <property type="entry name" value="FLAVODOXIN_LIKE"/>
    <property type="match status" value="1"/>
</dbReference>
<dbReference type="Pfam" id="PF12682">
    <property type="entry name" value="Flavodoxin_4"/>
    <property type="match status" value="1"/>
</dbReference>
<organism evidence="2 3">
    <name type="scientific">Clostridium acidisoli DSM 12555</name>
    <dbReference type="NCBI Taxonomy" id="1121291"/>
    <lineage>
        <taxon>Bacteria</taxon>
        <taxon>Bacillati</taxon>
        <taxon>Bacillota</taxon>
        <taxon>Clostridia</taxon>
        <taxon>Eubacteriales</taxon>
        <taxon>Clostridiaceae</taxon>
        <taxon>Clostridium</taxon>
    </lineage>
</organism>
<reference evidence="2 3" key="1">
    <citation type="submission" date="2017-04" db="EMBL/GenBank/DDBJ databases">
        <authorList>
            <person name="Afonso C.L."/>
            <person name="Miller P.J."/>
            <person name="Scott M.A."/>
            <person name="Spackman E."/>
            <person name="Goraichik I."/>
            <person name="Dimitrov K.M."/>
            <person name="Suarez D.L."/>
            <person name="Swayne D.E."/>
        </authorList>
    </citation>
    <scope>NUCLEOTIDE SEQUENCE [LARGE SCALE GENOMIC DNA]</scope>
    <source>
        <strain evidence="2 3">DSM 12555</strain>
    </source>
</reference>
<protein>
    <submittedName>
        <fullName evidence="2">Flavodoxin</fullName>
    </submittedName>
</protein>
<dbReference type="GO" id="GO:0010181">
    <property type="term" value="F:FMN binding"/>
    <property type="evidence" value="ECO:0007669"/>
    <property type="project" value="InterPro"/>
</dbReference>
<dbReference type="EMBL" id="FWXH01000002">
    <property type="protein sequence ID" value="SMC19192.1"/>
    <property type="molecule type" value="Genomic_DNA"/>
</dbReference>
<name>A0A1W1X5K1_9CLOT</name>
<evidence type="ECO:0000259" key="1">
    <source>
        <dbReference type="PROSITE" id="PS50902"/>
    </source>
</evidence>
<dbReference type="GO" id="GO:0016651">
    <property type="term" value="F:oxidoreductase activity, acting on NAD(P)H"/>
    <property type="evidence" value="ECO:0007669"/>
    <property type="project" value="UniProtKB-ARBA"/>
</dbReference>
<keyword evidence="3" id="KW-1185">Reference proteome</keyword>
<accession>A0A1W1X5K1</accession>